<evidence type="ECO:0000259" key="2">
    <source>
        <dbReference type="Pfam" id="PF13400"/>
    </source>
</evidence>
<dbReference type="Proteomes" id="UP000632849">
    <property type="component" value="Unassembled WGS sequence"/>
</dbReference>
<comment type="caution">
    <text evidence="3">The sequence shown here is derived from an EMBL/GenBank/DDBJ whole genome shotgun (WGS) entry which is preliminary data.</text>
</comment>
<accession>A0A919EJI3</accession>
<protein>
    <recommendedName>
        <fullName evidence="2">Putative Flp pilus-assembly TadG-like N-terminal domain-containing protein</fullName>
    </recommendedName>
</protein>
<sequence length="214" mass="22694">MVVVAGILFLAFVYFAVGQASMLRNGVQTAADAAALGAAQDARDQLLEGWLEVIDDPALWQRFVRGDQEGYFEGRACQRAAALAALNDAELRPGECIRVDSGFTVTVQTRGTVGESIVPGTDGQHATATATAVIEPLCKFDPSESTSEPTIDLSTPPPSGPDPSGTPSEEPEKEDSTPISTLICDGEEWEIDLESPVLPGADDLFRVRLTGDDE</sequence>
<reference evidence="3" key="2">
    <citation type="submission" date="2020-09" db="EMBL/GenBank/DDBJ databases">
        <authorList>
            <person name="Sun Q."/>
            <person name="Ohkuma M."/>
        </authorList>
    </citation>
    <scope>NUCLEOTIDE SEQUENCE</scope>
    <source>
        <strain evidence="3">JCM 4122</strain>
    </source>
</reference>
<dbReference type="Pfam" id="PF13400">
    <property type="entry name" value="Tad"/>
    <property type="match status" value="1"/>
</dbReference>
<feature type="region of interest" description="Disordered" evidence="1">
    <location>
        <begin position="140"/>
        <end position="181"/>
    </location>
</feature>
<dbReference type="AlphaFoldDB" id="A0A919EJI3"/>
<evidence type="ECO:0000256" key="1">
    <source>
        <dbReference type="SAM" id="MobiDB-lite"/>
    </source>
</evidence>
<name>A0A919EJI3_STRFL</name>
<organism evidence="3 4">
    <name type="scientific">Streptomyces filamentosus</name>
    <name type="common">Streptomyces roseosporus</name>
    <dbReference type="NCBI Taxonomy" id="67294"/>
    <lineage>
        <taxon>Bacteria</taxon>
        <taxon>Bacillati</taxon>
        <taxon>Actinomycetota</taxon>
        <taxon>Actinomycetes</taxon>
        <taxon>Kitasatosporales</taxon>
        <taxon>Streptomycetaceae</taxon>
        <taxon>Streptomyces</taxon>
    </lineage>
</organism>
<reference evidence="3" key="1">
    <citation type="journal article" date="2014" name="Int. J. Syst. Evol. Microbiol.">
        <title>Complete genome sequence of Corynebacterium casei LMG S-19264T (=DSM 44701T), isolated from a smear-ripened cheese.</title>
        <authorList>
            <consortium name="US DOE Joint Genome Institute (JGI-PGF)"/>
            <person name="Walter F."/>
            <person name="Albersmeier A."/>
            <person name="Kalinowski J."/>
            <person name="Ruckert C."/>
        </authorList>
    </citation>
    <scope>NUCLEOTIDE SEQUENCE</scope>
    <source>
        <strain evidence="3">JCM 4122</strain>
    </source>
</reference>
<keyword evidence="4" id="KW-1185">Reference proteome</keyword>
<evidence type="ECO:0000313" key="4">
    <source>
        <dbReference type="Proteomes" id="UP000632849"/>
    </source>
</evidence>
<feature type="domain" description="Putative Flp pilus-assembly TadG-like N-terminal" evidence="2">
    <location>
        <begin position="2"/>
        <end position="41"/>
    </location>
</feature>
<evidence type="ECO:0000313" key="3">
    <source>
        <dbReference type="EMBL" id="GHF86947.1"/>
    </source>
</evidence>
<dbReference type="EMBL" id="BNBE01000001">
    <property type="protein sequence ID" value="GHF86947.1"/>
    <property type="molecule type" value="Genomic_DNA"/>
</dbReference>
<feature type="compositionally biased region" description="Polar residues" evidence="1">
    <location>
        <begin position="143"/>
        <end position="153"/>
    </location>
</feature>
<proteinExistence type="predicted"/>
<dbReference type="InterPro" id="IPR028087">
    <property type="entry name" value="Tad_N"/>
</dbReference>
<gene>
    <name evidence="3" type="ORF">GCM10017667_14320</name>
</gene>